<dbReference type="PIRSF" id="PIRSF039012">
    <property type="entry name" value="ASP"/>
    <property type="match status" value="1"/>
</dbReference>
<dbReference type="Gene3D" id="3.40.630.10">
    <property type="entry name" value="Zn peptidases"/>
    <property type="match status" value="1"/>
</dbReference>
<keyword evidence="3" id="KW-0378">Hydrolase</keyword>
<dbReference type="Pfam" id="PF24827">
    <property type="entry name" value="AstE_AspA_cat"/>
    <property type="match status" value="1"/>
</dbReference>
<organism evidence="6 7">
    <name type="scientific">Sedimenticola selenatireducens</name>
    <dbReference type="NCBI Taxonomy" id="191960"/>
    <lineage>
        <taxon>Bacteria</taxon>
        <taxon>Pseudomonadati</taxon>
        <taxon>Pseudomonadota</taxon>
        <taxon>Gammaproteobacteria</taxon>
        <taxon>Chromatiales</taxon>
        <taxon>Sedimenticolaceae</taxon>
        <taxon>Sedimenticola</taxon>
    </lineage>
</organism>
<dbReference type="PANTHER" id="PTHR37326:SF2">
    <property type="entry name" value="SUCCINYLGLUTAMATE DESUCCINYLASE_ASPARTOACYLASE FAMILY PROTEIN"/>
    <property type="match status" value="1"/>
</dbReference>
<dbReference type="InterPro" id="IPR055438">
    <property type="entry name" value="AstE_AspA_cat"/>
</dbReference>
<sequence length="347" mass="38152">MSKPLRIGASEVLPGENLTIDLPIAQLYTHTPMTMPVHVIRGRREGPRLFVCAAIHGDEINGVEIIRRLLSLPLLKKLRGDLIAVPIVNVPGFLHRSRYLPDRRDLNRSFPGSEKGSLAGRVAHLFLNEIVAQCTHGIDLHTAAIDRANMPQVRANLDDPVAASMAEAFRTPVTLNAGLREGSVRQSGAALGVPMVVYECGEALRFDEHSIRIGLRGIVRVMRHLNMLPASRRTSTKQASVITHASAWVRASQSGILRAVSPLGATVNKNETLGYISDPFGERETQVLAPWRGIVIGRTTLPLAYQGEALYHIARLGRDEMELLEDAMHEEDPLPSIPYLQDEPVIV</sequence>
<dbReference type="EMBL" id="PKUN01000002">
    <property type="protein sequence ID" value="PLX63296.1"/>
    <property type="molecule type" value="Genomic_DNA"/>
</dbReference>
<dbReference type="PANTHER" id="PTHR37326">
    <property type="entry name" value="BLL3975 PROTEIN"/>
    <property type="match status" value="1"/>
</dbReference>
<dbReference type="STRING" id="1111735.GCA_000428045_02740"/>
<evidence type="ECO:0000313" key="7">
    <source>
        <dbReference type="Proteomes" id="UP000235015"/>
    </source>
</evidence>
<dbReference type="InterPro" id="IPR053138">
    <property type="entry name" value="N-alpha-Ac-DABA_deacetylase"/>
</dbReference>
<name>A0A2N6D0V7_9GAMM</name>
<evidence type="ECO:0000313" key="6">
    <source>
        <dbReference type="EMBL" id="PLX63296.1"/>
    </source>
</evidence>
<keyword evidence="4" id="KW-0862">Zinc</keyword>
<dbReference type="InterPro" id="IPR043795">
    <property type="entry name" value="N-alpha-Ac-DABA-like"/>
</dbReference>
<evidence type="ECO:0000256" key="3">
    <source>
        <dbReference type="ARBA" id="ARBA00022801"/>
    </source>
</evidence>
<dbReference type="AlphaFoldDB" id="A0A2N6D0V7"/>
<dbReference type="GO" id="GO:0016788">
    <property type="term" value="F:hydrolase activity, acting on ester bonds"/>
    <property type="evidence" value="ECO:0007669"/>
    <property type="project" value="InterPro"/>
</dbReference>
<comment type="cofactor">
    <cofactor evidence="1">
        <name>Zn(2+)</name>
        <dbReference type="ChEBI" id="CHEBI:29105"/>
    </cofactor>
</comment>
<feature type="domain" description="Succinylglutamate desuccinylase/Aspartoacylase catalytic" evidence="5">
    <location>
        <begin position="46"/>
        <end position="225"/>
    </location>
</feature>
<protein>
    <submittedName>
        <fullName evidence="6">Succinylglutamate desuccinylase</fullName>
    </submittedName>
</protein>
<gene>
    <name evidence="6" type="ORF">C0630_02900</name>
</gene>
<evidence type="ECO:0000256" key="4">
    <source>
        <dbReference type="ARBA" id="ARBA00022833"/>
    </source>
</evidence>
<dbReference type="RefSeq" id="WP_394707569.1">
    <property type="nucleotide sequence ID" value="NZ_CAXXYC010000003.1"/>
</dbReference>
<evidence type="ECO:0000256" key="1">
    <source>
        <dbReference type="ARBA" id="ARBA00001947"/>
    </source>
</evidence>
<dbReference type="CDD" id="cd06251">
    <property type="entry name" value="M14_ASTE_ASPA-like"/>
    <property type="match status" value="1"/>
</dbReference>
<comment type="caution">
    <text evidence="6">The sequence shown here is derived from an EMBL/GenBank/DDBJ whole genome shotgun (WGS) entry which is preliminary data.</text>
</comment>
<dbReference type="GO" id="GO:0046872">
    <property type="term" value="F:metal ion binding"/>
    <property type="evidence" value="ECO:0007669"/>
    <property type="project" value="UniProtKB-KW"/>
</dbReference>
<keyword evidence="2" id="KW-0479">Metal-binding</keyword>
<evidence type="ECO:0000259" key="5">
    <source>
        <dbReference type="Pfam" id="PF24827"/>
    </source>
</evidence>
<dbReference type="Proteomes" id="UP000235015">
    <property type="component" value="Unassembled WGS sequence"/>
</dbReference>
<reference evidence="6 7" key="1">
    <citation type="submission" date="2017-11" db="EMBL/GenBank/DDBJ databases">
        <title>Genome-resolved metagenomics identifies genetic mobility, metabolic interactions, and unexpected diversity in perchlorate-reducing communities.</title>
        <authorList>
            <person name="Barnum T.P."/>
            <person name="Figueroa I.A."/>
            <person name="Carlstrom C.I."/>
            <person name="Lucas L.N."/>
            <person name="Engelbrektson A.L."/>
            <person name="Coates J.D."/>
        </authorList>
    </citation>
    <scope>NUCLEOTIDE SEQUENCE [LARGE SCALE GENOMIC DNA]</scope>
    <source>
        <strain evidence="6">BM301</strain>
    </source>
</reference>
<evidence type="ECO:0000256" key="2">
    <source>
        <dbReference type="ARBA" id="ARBA00022723"/>
    </source>
</evidence>
<dbReference type="SUPFAM" id="SSF53187">
    <property type="entry name" value="Zn-dependent exopeptidases"/>
    <property type="match status" value="1"/>
</dbReference>
<accession>A0A2N6D0V7</accession>
<proteinExistence type="predicted"/>
<dbReference type="GO" id="GO:0016811">
    <property type="term" value="F:hydrolase activity, acting on carbon-nitrogen (but not peptide) bonds, in linear amides"/>
    <property type="evidence" value="ECO:0007669"/>
    <property type="project" value="InterPro"/>
</dbReference>